<dbReference type="EMBL" id="BFAA01027373">
    <property type="protein sequence ID" value="GCB80736.1"/>
    <property type="molecule type" value="Genomic_DNA"/>
</dbReference>
<dbReference type="SUPFAM" id="SSF57845">
    <property type="entry name" value="B-box zinc-binding domain"/>
    <property type="match status" value="1"/>
</dbReference>
<organism evidence="10 11">
    <name type="scientific">Scyliorhinus torazame</name>
    <name type="common">Cloudy catshark</name>
    <name type="synonym">Catulus torazame</name>
    <dbReference type="NCBI Taxonomy" id="75743"/>
    <lineage>
        <taxon>Eukaryota</taxon>
        <taxon>Metazoa</taxon>
        <taxon>Chordata</taxon>
        <taxon>Craniata</taxon>
        <taxon>Vertebrata</taxon>
        <taxon>Chondrichthyes</taxon>
        <taxon>Elasmobranchii</taxon>
        <taxon>Galeomorphii</taxon>
        <taxon>Galeoidea</taxon>
        <taxon>Carcharhiniformes</taxon>
        <taxon>Scyliorhinidae</taxon>
        <taxon>Scyliorhinus</taxon>
    </lineage>
</organism>
<evidence type="ECO:0000256" key="3">
    <source>
        <dbReference type="ARBA" id="ARBA00012483"/>
    </source>
</evidence>
<proteinExistence type="inferred from homology"/>
<dbReference type="GO" id="GO:0060340">
    <property type="term" value="P:positive regulation of type I interferon-mediated signaling pathway"/>
    <property type="evidence" value="ECO:0007669"/>
    <property type="project" value="TreeGrafter"/>
</dbReference>
<keyword evidence="11" id="KW-1185">Reference proteome</keyword>
<dbReference type="GO" id="GO:0008270">
    <property type="term" value="F:zinc ion binding"/>
    <property type="evidence" value="ECO:0007669"/>
    <property type="project" value="UniProtKB-KW"/>
</dbReference>
<dbReference type="InterPro" id="IPR018957">
    <property type="entry name" value="Znf_C3HC4_RING-type"/>
</dbReference>
<dbReference type="OMA" id="GHCCSRL"/>
<dbReference type="InterPro" id="IPR013083">
    <property type="entry name" value="Znf_RING/FYVE/PHD"/>
</dbReference>
<dbReference type="GO" id="GO:0045087">
    <property type="term" value="P:innate immune response"/>
    <property type="evidence" value="ECO:0007669"/>
    <property type="project" value="TreeGrafter"/>
</dbReference>
<evidence type="ECO:0000256" key="5">
    <source>
        <dbReference type="ARBA" id="ARBA00022771"/>
    </source>
</evidence>
<keyword evidence="4" id="KW-0479">Metal-binding</keyword>
<dbReference type="PROSITE" id="PS50119">
    <property type="entry name" value="ZF_BBOX"/>
    <property type="match status" value="1"/>
</dbReference>
<protein>
    <recommendedName>
        <fullName evidence="3">RING-type E3 ubiquitin transferase</fullName>
        <ecNumber evidence="3">2.3.2.27</ecNumber>
    </recommendedName>
</protein>
<dbReference type="STRING" id="75743.A0A401Q5T2"/>
<evidence type="ECO:0000259" key="8">
    <source>
        <dbReference type="PROSITE" id="PS50089"/>
    </source>
</evidence>
<gene>
    <name evidence="10" type="ORF">scyTo_0023224</name>
</gene>
<dbReference type="Gene3D" id="3.30.40.10">
    <property type="entry name" value="Zinc/RING finger domain, C3HC4 (zinc finger)"/>
    <property type="match status" value="1"/>
</dbReference>
<dbReference type="EC" id="2.3.2.27" evidence="3"/>
<dbReference type="SUPFAM" id="SSF101898">
    <property type="entry name" value="NHL repeat"/>
    <property type="match status" value="1"/>
</dbReference>
<keyword evidence="5 7" id="KW-0863">Zinc-finger</keyword>
<feature type="domain" description="B box-type" evidence="9">
    <location>
        <begin position="123"/>
        <end position="160"/>
    </location>
</feature>
<dbReference type="CDD" id="cd05819">
    <property type="entry name" value="NHL"/>
    <property type="match status" value="1"/>
</dbReference>
<dbReference type="InterPro" id="IPR047153">
    <property type="entry name" value="TRIM45/56/19-like"/>
</dbReference>
<evidence type="ECO:0000256" key="2">
    <source>
        <dbReference type="ARBA" id="ARBA00008518"/>
    </source>
</evidence>
<accession>A0A401Q5T2</accession>
<evidence type="ECO:0000259" key="9">
    <source>
        <dbReference type="PROSITE" id="PS50119"/>
    </source>
</evidence>
<dbReference type="InterPro" id="IPR000315">
    <property type="entry name" value="Znf_B-box"/>
</dbReference>
<dbReference type="Gene3D" id="2.120.10.30">
    <property type="entry name" value="TolB, C-terminal domain"/>
    <property type="match status" value="1"/>
</dbReference>
<dbReference type="InterPro" id="IPR017907">
    <property type="entry name" value="Znf_RING_CS"/>
</dbReference>
<evidence type="ECO:0000256" key="6">
    <source>
        <dbReference type="ARBA" id="ARBA00022833"/>
    </source>
</evidence>
<dbReference type="InterPro" id="IPR011042">
    <property type="entry name" value="6-blade_b-propeller_TolB-like"/>
</dbReference>
<evidence type="ECO:0000256" key="4">
    <source>
        <dbReference type="ARBA" id="ARBA00022723"/>
    </source>
</evidence>
<dbReference type="Pfam" id="PF00097">
    <property type="entry name" value="zf-C3HC4"/>
    <property type="match status" value="1"/>
</dbReference>
<evidence type="ECO:0000313" key="11">
    <source>
        <dbReference type="Proteomes" id="UP000288216"/>
    </source>
</evidence>
<feature type="domain" description="RING-type" evidence="8">
    <location>
        <begin position="1"/>
        <end position="29"/>
    </location>
</feature>
<name>A0A401Q5T2_SCYTO</name>
<dbReference type="GO" id="GO:0061630">
    <property type="term" value="F:ubiquitin protein ligase activity"/>
    <property type="evidence" value="ECO:0007669"/>
    <property type="project" value="UniProtKB-EC"/>
</dbReference>
<dbReference type="GO" id="GO:0005654">
    <property type="term" value="C:nucleoplasm"/>
    <property type="evidence" value="ECO:0007669"/>
    <property type="project" value="TreeGrafter"/>
</dbReference>
<dbReference type="PROSITE" id="PS50089">
    <property type="entry name" value="ZF_RING_2"/>
    <property type="match status" value="1"/>
</dbReference>
<comment type="catalytic activity">
    <reaction evidence="1">
        <text>S-ubiquitinyl-[E2 ubiquitin-conjugating enzyme]-L-cysteine + [acceptor protein]-L-lysine = [E2 ubiquitin-conjugating enzyme]-L-cysteine + N(6)-ubiquitinyl-[acceptor protein]-L-lysine.</text>
        <dbReference type="EC" id="2.3.2.27"/>
    </reaction>
</comment>
<reference evidence="10 11" key="1">
    <citation type="journal article" date="2018" name="Nat. Ecol. Evol.">
        <title>Shark genomes provide insights into elasmobranch evolution and the origin of vertebrates.</title>
        <authorList>
            <person name="Hara Y"/>
            <person name="Yamaguchi K"/>
            <person name="Onimaru K"/>
            <person name="Kadota M"/>
            <person name="Koyanagi M"/>
            <person name="Keeley SD"/>
            <person name="Tatsumi K"/>
            <person name="Tanaka K"/>
            <person name="Motone F"/>
            <person name="Kageyama Y"/>
            <person name="Nozu R"/>
            <person name="Adachi N"/>
            <person name="Nishimura O"/>
            <person name="Nakagawa R"/>
            <person name="Tanegashima C"/>
            <person name="Kiyatake I"/>
            <person name="Matsumoto R"/>
            <person name="Murakumo K"/>
            <person name="Nishida K"/>
            <person name="Terakita A"/>
            <person name="Kuratani S"/>
            <person name="Sato K"/>
            <person name="Hyodo S Kuraku.S."/>
        </authorList>
    </citation>
    <scope>NUCLEOTIDE SEQUENCE [LARGE SCALE GENOMIC DNA]</scope>
</reference>
<dbReference type="AlphaFoldDB" id="A0A401Q5T2"/>
<sequence length="630" mass="69433">MLPCLHTYCQECLETLSRNSQRIQCPECRKVVDVSGGVSGLQTNFHINGLLDIFQNAQKAEVICDLCPAERKNKNSAVVKCAGCAGHMCQPCGDRHRSAHPSHVLVNLAGATLGKSDTELLVKQKIYCQTHPKDKVCFYCSTCERAICFKCRSQSCSRHRQLGLVEAAEDKKATVRKLLERLGGDILLLAQREGDLDEAMGKMKAMESSIISNVENTLTEILNNLFKHGDTIKKMVSDHVQKQQEACEAAKSKLQLQKEKAQGTKEFCARAIATSDAKAILCLPSIVEDQISALQALGSVDVNRPSPQVTVNKSIKEMISQNNLFNITFGEGPALGLQLSPPQKRTQANLPPAQPREQAIQKYYFDTKLNYDTYDPKLTGICTSQYGDIIVADEQNSALKCYVNDGLFDLTISLDEDDDPCSVAVCGDIIACSANHRLHFLEMDGSFVRKLLLRGSESTYPIAAYEDEYVAVSEGSLCSISLYDVYGHAIARVKPQGYEGIRFLFIAVNSEEEFIVSDCGKKCVVIFNRSAEVLTIIDESYVNGLQLALNPFSVCVDRNDNIYVTEPSRILLFSPSGVFKDQLLSAADGLYKPRVITVDQGGNLIVSQGNGFVTVYNLNLDQSCGCQHWI</sequence>
<dbReference type="InterPro" id="IPR001841">
    <property type="entry name" value="Znf_RING"/>
</dbReference>
<dbReference type="PANTHER" id="PTHR25462">
    <property type="entry name" value="BONUS, ISOFORM C-RELATED"/>
    <property type="match status" value="1"/>
</dbReference>
<dbReference type="SUPFAM" id="SSF57850">
    <property type="entry name" value="RING/U-box"/>
    <property type="match status" value="1"/>
</dbReference>
<keyword evidence="6" id="KW-0862">Zinc</keyword>
<dbReference type="PROSITE" id="PS00518">
    <property type="entry name" value="ZF_RING_1"/>
    <property type="match status" value="1"/>
</dbReference>
<evidence type="ECO:0000256" key="1">
    <source>
        <dbReference type="ARBA" id="ARBA00000900"/>
    </source>
</evidence>
<comment type="similarity">
    <text evidence="2">Belongs to the TRIM/RBCC family.</text>
</comment>
<dbReference type="Gene3D" id="3.30.160.60">
    <property type="entry name" value="Classic Zinc Finger"/>
    <property type="match status" value="1"/>
</dbReference>
<dbReference type="PANTHER" id="PTHR25462:SF299">
    <property type="entry name" value="E3 UBIQUITIN-PROTEIN LIGASE TRIM56"/>
    <property type="match status" value="1"/>
</dbReference>
<dbReference type="OrthoDB" id="264520at2759"/>
<evidence type="ECO:0000313" key="10">
    <source>
        <dbReference type="EMBL" id="GCB80736.1"/>
    </source>
</evidence>
<comment type="caution">
    <text evidence="10">The sequence shown here is derived from an EMBL/GenBank/DDBJ whole genome shotgun (WGS) entry which is preliminary data.</text>
</comment>
<evidence type="ECO:0000256" key="7">
    <source>
        <dbReference type="PROSITE-ProRule" id="PRU00024"/>
    </source>
</evidence>
<dbReference type="Proteomes" id="UP000288216">
    <property type="component" value="Unassembled WGS sequence"/>
</dbReference>